<evidence type="ECO:0000313" key="4">
    <source>
        <dbReference type="EMBL" id="RAI44403.1"/>
    </source>
</evidence>
<dbReference type="CDD" id="cd06558">
    <property type="entry name" value="crotonase-like"/>
    <property type="match status" value="1"/>
</dbReference>
<dbReference type="PANTHER" id="PTHR11941:SF54">
    <property type="entry name" value="ENOYL-COA HYDRATASE, MITOCHONDRIAL"/>
    <property type="match status" value="1"/>
</dbReference>
<proteinExistence type="inferred from homology"/>
<comment type="similarity">
    <text evidence="1 3">Belongs to the enoyl-CoA hydratase/isomerase family.</text>
</comment>
<dbReference type="GO" id="GO:0016829">
    <property type="term" value="F:lyase activity"/>
    <property type="evidence" value="ECO:0007669"/>
    <property type="project" value="UniProtKB-KW"/>
</dbReference>
<dbReference type="RefSeq" id="WP_111418780.1">
    <property type="nucleotide sequence ID" value="NZ_NPEX01000046.1"/>
</dbReference>
<dbReference type="InterPro" id="IPR018376">
    <property type="entry name" value="Enoyl-CoA_hyd/isom_CS"/>
</dbReference>
<keyword evidence="5" id="KW-1185">Reference proteome</keyword>
<reference evidence="4 5" key="1">
    <citation type="submission" date="2017-07" db="EMBL/GenBank/DDBJ databases">
        <title>Draft Genome Sequences of Select Purple Nonsulfur Bacteria.</title>
        <authorList>
            <person name="Lasarre B."/>
            <person name="Mckinlay J.B."/>
        </authorList>
    </citation>
    <scope>NUCLEOTIDE SEQUENCE [LARGE SCALE GENOMIC DNA]</scope>
    <source>
        <strain evidence="4 5">DSM 5909</strain>
    </source>
</reference>
<dbReference type="Pfam" id="PF00378">
    <property type="entry name" value="ECH_1"/>
    <property type="match status" value="1"/>
</dbReference>
<dbReference type="SUPFAM" id="SSF52096">
    <property type="entry name" value="ClpP/crotonase"/>
    <property type="match status" value="1"/>
</dbReference>
<comment type="caution">
    <text evidence="4">The sequence shown here is derived from an EMBL/GenBank/DDBJ whole genome shotgun (WGS) entry which is preliminary data.</text>
</comment>
<dbReference type="OrthoDB" id="7957667at2"/>
<evidence type="ECO:0000256" key="3">
    <source>
        <dbReference type="RuleBase" id="RU003707"/>
    </source>
</evidence>
<dbReference type="Gene3D" id="3.90.226.10">
    <property type="entry name" value="2-enoyl-CoA Hydratase, Chain A, domain 1"/>
    <property type="match status" value="1"/>
</dbReference>
<dbReference type="Proteomes" id="UP000249130">
    <property type="component" value="Unassembled WGS sequence"/>
</dbReference>
<dbReference type="Gene3D" id="1.10.12.10">
    <property type="entry name" value="Lyase 2-enoyl-coa Hydratase, Chain A, domain 2"/>
    <property type="match status" value="1"/>
</dbReference>
<evidence type="ECO:0000313" key="5">
    <source>
        <dbReference type="Proteomes" id="UP000249130"/>
    </source>
</evidence>
<dbReference type="InterPro" id="IPR014748">
    <property type="entry name" value="Enoyl-CoA_hydra_C"/>
</dbReference>
<dbReference type="AlphaFoldDB" id="A0A327L3K1"/>
<evidence type="ECO:0000256" key="2">
    <source>
        <dbReference type="ARBA" id="ARBA00023239"/>
    </source>
</evidence>
<keyword evidence="2" id="KW-0456">Lyase</keyword>
<dbReference type="NCBIfam" id="NF008506">
    <property type="entry name" value="PRK11423.1"/>
    <property type="match status" value="1"/>
</dbReference>
<accession>A0A327L3K1</accession>
<dbReference type="PANTHER" id="PTHR11941">
    <property type="entry name" value="ENOYL-COA HYDRATASE-RELATED"/>
    <property type="match status" value="1"/>
</dbReference>
<protein>
    <submittedName>
        <fullName evidence="4">Methylmalonyl-CoA decarboxylase</fullName>
    </submittedName>
</protein>
<organism evidence="4 5">
    <name type="scientific">Rhodoplanes roseus</name>
    <dbReference type="NCBI Taxonomy" id="29409"/>
    <lineage>
        <taxon>Bacteria</taxon>
        <taxon>Pseudomonadati</taxon>
        <taxon>Pseudomonadota</taxon>
        <taxon>Alphaproteobacteria</taxon>
        <taxon>Hyphomicrobiales</taxon>
        <taxon>Nitrobacteraceae</taxon>
        <taxon>Rhodoplanes</taxon>
    </lineage>
</organism>
<dbReference type="EMBL" id="NPEX01000046">
    <property type="protein sequence ID" value="RAI44403.1"/>
    <property type="molecule type" value="Genomic_DNA"/>
</dbReference>
<name>A0A327L3K1_9BRAD</name>
<dbReference type="InterPro" id="IPR029045">
    <property type="entry name" value="ClpP/crotonase-like_dom_sf"/>
</dbReference>
<gene>
    <name evidence="4" type="ORF">CH341_09350</name>
</gene>
<sequence length="259" mass="28183">MSLISTSRDEWIGTITLDNAEKRNALSSALINELCAALAAFRDDHLRAVVLRAKPGVTVWSAGFNIDELPVGHRDPLGWDDPVRHLVREIARYPIPVIAMVEGGVWGGACEVVLACDIIVIGPTATFAITPAKLSVPYNISGMLTFLNAAPACIVREMAFTAKPVNAARAFDLGMVNHVVPIEELEAVTYGIAKDIAANAPLAVSVMKEQLRILEGAHPVSPEGFERLQGLRRVVYDSQDYLEGLRAFKEKRKPVFEGK</sequence>
<evidence type="ECO:0000256" key="1">
    <source>
        <dbReference type="ARBA" id="ARBA00005254"/>
    </source>
</evidence>
<dbReference type="PROSITE" id="PS00166">
    <property type="entry name" value="ENOYL_COA_HYDRATASE"/>
    <property type="match status" value="1"/>
</dbReference>
<dbReference type="GO" id="GO:0006635">
    <property type="term" value="P:fatty acid beta-oxidation"/>
    <property type="evidence" value="ECO:0007669"/>
    <property type="project" value="TreeGrafter"/>
</dbReference>
<dbReference type="InterPro" id="IPR001753">
    <property type="entry name" value="Enoyl-CoA_hydra/iso"/>
</dbReference>